<dbReference type="Proteomes" id="UP001293593">
    <property type="component" value="Unassembled WGS sequence"/>
</dbReference>
<organism evidence="2 3">
    <name type="scientific">Acacia crassicarpa</name>
    <name type="common">northern wattle</name>
    <dbReference type="NCBI Taxonomy" id="499986"/>
    <lineage>
        <taxon>Eukaryota</taxon>
        <taxon>Viridiplantae</taxon>
        <taxon>Streptophyta</taxon>
        <taxon>Embryophyta</taxon>
        <taxon>Tracheophyta</taxon>
        <taxon>Spermatophyta</taxon>
        <taxon>Magnoliopsida</taxon>
        <taxon>eudicotyledons</taxon>
        <taxon>Gunneridae</taxon>
        <taxon>Pentapetalae</taxon>
        <taxon>rosids</taxon>
        <taxon>fabids</taxon>
        <taxon>Fabales</taxon>
        <taxon>Fabaceae</taxon>
        <taxon>Caesalpinioideae</taxon>
        <taxon>mimosoid clade</taxon>
        <taxon>Acacieae</taxon>
        <taxon>Acacia</taxon>
    </lineage>
</organism>
<evidence type="ECO:0000313" key="2">
    <source>
        <dbReference type="EMBL" id="KAK4271247.1"/>
    </source>
</evidence>
<feature type="region of interest" description="Disordered" evidence="1">
    <location>
        <begin position="317"/>
        <end position="346"/>
    </location>
</feature>
<feature type="region of interest" description="Disordered" evidence="1">
    <location>
        <begin position="1"/>
        <end position="21"/>
    </location>
</feature>
<sequence length="561" mass="61514">MSQKENMLEKNPWSQKPEGVFHSCNADTREEVKRLEELDDTGMSDHCCKSRNMNSSGSEFCADDTILGDKCGAEDDSACQYPINHMSQTDNELSFLDNDGWLDIGNFEDIDQMFRTCDSTFGMGNLNNEEEFCWLLSSHSAEGSDEALTSDFKFSCAEAGPMKIVSDYNIYSQPDVEGPPIADSNQKTSSVDRRLRCQMSVDNDAVPGPLSMLNELDMKSGNTDDLRFKDKLQKRMSKASEGRMEDVCLENGDSFCHFSPPTQYEDVKQTNEASSSGVNSHVSILKQKGNLNSGGQAEVFLTVPNYSNGLSYTSLLSTSSGSRSDLEGNPSPLKDAHDASLKTNDKGDKLYQSHDALALSKSSKNENVVSVAPFSSPGSAQQQLLQFENENEGHSLVGGVGIGFSQEMDSSNVQESSSMSSALEEISLEATSFRQLQQVMDQLDIRTKMCLRDSLYRLAKSAGQRHANGNTNGSVGDDVEACKAMAQDPSRCNGFIDMETDTNPIDRSIAHLLFHRPSVPSRLPLDDTLPFKSNVMRMHGSSTNLAVGTENHKEATHGVDQ</sequence>
<accession>A0AAE1JN17</accession>
<dbReference type="InterPro" id="IPR039928">
    <property type="entry name" value="LNK"/>
</dbReference>
<evidence type="ECO:0000256" key="1">
    <source>
        <dbReference type="SAM" id="MobiDB-lite"/>
    </source>
</evidence>
<protein>
    <recommendedName>
        <fullName evidence="4">Protein LNK1</fullName>
    </recommendedName>
</protein>
<dbReference type="PANTHER" id="PTHR33334">
    <property type="entry name" value="PROTEIN LNK1"/>
    <property type="match status" value="1"/>
</dbReference>
<evidence type="ECO:0008006" key="4">
    <source>
        <dbReference type="Google" id="ProtNLM"/>
    </source>
</evidence>
<feature type="compositionally biased region" description="Basic and acidic residues" evidence="1">
    <location>
        <begin position="334"/>
        <end position="346"/>
    </location>
</feature>
<reference evidence="2" key="1">
    <citation type="submission" date="2023-10" db="EMBL/GenBank/DDBJ databases">
        <title>Chromosome-level genome of the transformable northern wattle, Acacia crassicarpa.</title>
        <authorList>
            <person name="Massaro I."/>
            <person name="Sinha N.R."/>
            <person name="Poethig S."/>
            <person name="Leichty A.R."/>
        </authorList>
    </citation>
    <scope>NUCLEOTIDE SEQUENCE</scope>
    <source>
        <strain evidence="2">Acra3RX</strain>
        <tissue evidence="2">Leaf</tissue>
    </source>
</reference>
<comment type="caution">
    <text evidence="2">The sequence shown here is derived from an EMBL/GenBank/DDBJ whole genome shotgun (WGS) entry which is preliminary data.</text>
</comment>
<dbReference type="EMBL" id="JAWXYG010000005">
    <property type="protein sequence ID" value="KAK4271247.1"/>
    <property type="molecule type" value="Genomic_DNA"/>
</dbReference>
<gene>
    <name evidence="2" type="ORF">QN277_019967</name>
</gene>
<evidence type="ECO:0000313" key="3">
    <source>
        <dbReference type="Proteomes" id="UP001293593"/>
    </source>
</evidence>
<name>A0AAE1JN17_9FABA</name>
<dbReference type="GO" id="GO:0006355">
    <property type="term" value="P:regulation of DNA-templated transcription"/>
    <property type="evidence" value="ECO:0007669"/>
    <property type="project" value="InterPro"/>
</dbReference>
<dbReference type="GO" id="GO:0007623">
    <property type="term" value="P:circadian rhythm"/>
    <property type="evidence" value="ECO:0007669"/>
    <property type="project" value="InterPro"/>
</dbReference>
<dbReference type="PANTHER" id="PTHR33334:SF8">
    <property type="entry name" value="PROTEIN LNK1"/>
    <property type="match status" value="1"/>
</dbReference>
<dbReference type="AlphaFoldDB" id="A0AAE1JN17"/>
<proteinExistence type="predicted"/>
<keyword evidence="3" id="KW-1185">Reference proteome</keyword>